<keyword evidence="4 7" id="KW-0472">Membrane</keyword>
<organism evidence="9 10">
    <name type="scientific">Penicillium italicum</name>
    <name type="common">Blue mold</name>
    <dbReference type="NCBI Taxonomy" id="40296"/>
    <lineage>
        <taxon>Eukaryota</taxon>
        <taxon>Fungi</taxon>
        <taxon>Dikarya</taxon>
        <taxon>Ascomycota</taxon>
        <taxon>Pezizomycotina</taxon>
        <taxon>Eurotiomycetes</taxon>
        <taxon>Eurotiomycetidae</taxon>
        <taxon>Eurotiales</taxon>
        <taxon>Aspergillaceae</taxon>
        <taxon>Penicillium</taxon>
    </lineage>
</organism>
<evidence type="ECO:0000259" key="8">
    <source>
        <dbReference type="Pfam" id="PF20684"/>
    </source>
</evidence>
<dbReference type="AlphaFoldDB" id="A0A0A2L254"/>
<protein>
    <recommendedName>
        <fullName evidence="8">Rhodopsin domain-containing protein</fullName>
    </recommendedName>
</protein>
<dbReference type="HOGENOM" id="CLU_028200_0_0_1"/>
<proteinExistence type="inferred from homology"/>
<dbReference type="GO" id="GO:0016020">
    <property type="term" value="C:membrane"/>
    <property type="evidence" value="ECO:0007669"/>
    <property type="project" value="UniProtKB-SubCell"/>
</dbReference>
<feature type="transmembrane region" description="Helical" evidence="7">
    <location>
        <begin position="91"/>
        <end position="115"/>
    </location>
</feature>
<dbReference type="PANTHER" id="PTHR33048">
    <property type="entry name" value="PTH11-LIKE INTEGRAL MEMBRANE PROTEIN (AFU_ORTHOLOGUE AFUA_5G11245)"/>
    <property type="match status" value="1"/>
</dbReference>
<evidence type="ECO:0000256" key="2">
    <source>
        <dbReference type="ARBA" id="ARBA00022692"/>
    </source>
</evidence>
<dbReference type="InterPro" id="IPR052337">
    <property type="entry name" value="SAT4-like"/>
</dbReference>
<gene>
    <name evidence="9" type="ORF">PITC_055460</name>
</gene>
<evidence type="ECO:0000256" key="5">
    <source>
        <dbReference type="ARBA" id="ARBA00038359"/>
    </source>
</evidence>
<dbReference type="InterPro" id="IPR049326">
    <property type="entry name" value="Rhodopsin_dom_fungi"/>
</dbReference>
<feature type="region of interest" description="Disordered" evidence="6">
    <location>
        <begin position="282"/>
        <end position="304"/>
    </location>
</feature>
<feature type="transmembrane region" description="Helical" evidence="7">
    <location>
        <begin position="127"/>
        <end position="146"/>
    </location>
</feature>
<evidence type="ECO:0000313" key="9">
    <source>
        <dbReference type="EMBL" id="KGO70655.1"/>
    </source>
</evidence>
<feature type="transmembrane region" description="Helical" evidence="7">
    <location>
        <begin position="208"/>
        <end position="227"/>
    </location>
</feature>
<accession>A0A0A2L254</accession>
<dbReference type="PANTHER" id="PTHR33048:SF47">
    <property type="entry name" value="INTEGRAL MEMBRANE PROTEIN-RELATED"/>
    <property type="match status" value="1"/>
</dbReference>
<evidence type="ECO:0000313" key="10">
    <source>
        <dbReference type="Proteomes" id="UP000030104"/>
    </source>
</evidence>
<feature type="transmembrane region" description="Helical" evidence="7">
    <location>
        <begin position="247"/>
        <end position="267"/>
    </location>
</feature>
<comment type="subcellular location">
    <subcellularLocation>
        <location evidence="1">Membrane</location>
        <topology evidence="1">Multi-pass membrane protein</topology>
    </subcellularLocation>
</comment>
<dbReference type="PhylomeDB" id="A0A0A2L254"/>
<dbReference type="OMA" id="ALCVCWL"/>
<evidence type="ECO:0000256" key="3">
    <source>
        <dbReference type="ARBA" id="ARBA00022989"/>
    </source>
</evidence>
<reference evidence="9 10" key="1">
    <citation type="journal article" date="2015" name="Mol. Plant Microbe Interact.">
        <title>Genome, transcriptome, and functional analyses of Penicillium expansum provide new insights into secondary metabolism and pathogenicity.</title>
        <authorList>
            <person name="Ballester A.R."/>
            <person name="Marcet-Houben M."/>
            <person name="Levin E."/>
            <person name="Sela N."/>
            <person name="Selma-Lazaro C."/>
            <person name="Carmona L."/>
            <person name="Wisniewski M."/>
            <person name="Droby S."/>
            <person name="Gonzalez-Candelas L."/>
            <person name="Gabaldon T."/>
        </authorList>
    </citation>
    <scope>NUCLEOTIDE SEQUENCE [LARGE SCALE GENOMIC DNA]</scope>
    <source>
        <strain evidence="9 10">PHI-1</strain>
    </source>
</reference>
<feature type="transmembrane region" description="Helical" evidence="7">
    <location>
        <begin position="49"/>
        <end position="71"/>
    </location>
</feature>
<feature type="transmembrane region" description="Helical" evidence="7">
    <location>
        <begin position="177"/>
        <end position="196"/>
    </location>
</feature>
<evidence type="ECO:0000256" key="7">
    <source>
        <dbReference type="SAM" id="Phobius"/>
    </source>
</evidence>
<evidence type="ECO:0000256" key="1">
    <source>
        <dbReference type="ARBA" id="ARBA00004141"/>
    </source>
</evidence>
<sequence length="347" mass="38434">MFSAESDGNRQPGLIALCVVMLTLAVVSVALRCWSIWCSRTHKFGYDDAFAILTLPFIVTESALMFYWISLGLGRHSATLPVSHQPTGAKIIFAAAYLYDACITLPKLSVLCFYHRVLGQGARWVRPTLWAVGALCVCWLIASWLATTFQCTPVHASWEAVPNSKCFTQWKFFTGTAAPSAVLDVVILLIPLPLLWTLQMTKAKKVMLTGLFICGYSVVILSIGRLVTLLKAGSTLEEDLTWTTIEYIYWVQCEGPISLMSVCLPNIMELARRLRNRNKLPSPGALSLSGSKRTASDLLSGNQSFRPLEEDGEAILMDHYPRALNRHQINVKTTIEAISSVSERDSV</sequence>
<dbReference type="Pfam" id="PF20684">
    <property type="entry name" value="Fung_rhodopsin"/>
    <property type="match status" value="1"/>
</dbReference>
<evidence type="ECO:0000256" key="4">
    <source>
        <dbReference type="ARBA" id="ARBA00023136"/>
    </source>
</evidence>
<keyword evidence="3 7" id="KW-1133">Transmembrane helix</keyword>
<feature type="domain" description="Rhodopsin" evidence="8">
    <location>
        <begin position="31"/>
        <end position="272"/>
    </location>
</feature>
<name>A0A0A2L254_PENIT</name>
<keyword evidence="10" id="KW-1185">Reference proteome</keyword>
<comment type="caution">
    <text evidence="9">The sequence shown here is derived from an EMBL/GenBank/DDBJ whole genome shotgun (WGS) entry which is preliminary data.</text>
</comment>
<dbReference type="Proteomes" id="UP000030104">
    <property type="component" value="Unassembled WGS sequence"/>
</dbReference>
<keyword evidence="2 7" id="KW-0812">Transmembrane</keyword>
<evidence type="ECO:0000256" key="6">
    <source>
        <dbReference type="SAM" id="MobiDB-lite"/>
    </source>
</evidence>
<feature type="transmembrane region" description="Helical" evidence="7">
    <location>
        <begin position="12"/>
        <end position="37"/>
    </location>
</feature>
<dbReference type="EMBL" id="JQGA01001021">
    <property type="protein sequence ID" value="KGO70655.1"/>
    <property type="molecule type" value="Genomic_DNA"/>
</dbReference>
<dbReference type="OrthoDB" id="3529975at2759"/>
<feature type="compositionally biased region" description="Low complexity" evidence="6">
    <location>
        <begin position="282"/>
        <end position="291"/>
    </location>
</feature>
<comment type="similarity">
    <text evidence="5">Belongs to the SAT4 family.</text>
</comment>